<dbReference type="EMBL" id="CAUYUJ010014313">
    <property type="protein sequence ID" value="CAK0839671.1"/>
    <property type="molecule type" value="Genomic_DNA"/>
</dbReference>
<proteinExistence type="predicted"/>
<reference evidence="3" key="1">
    <citation type="submission" date="2023-10" db="EMBL/GenBank/DDBJ databases">
        <authorList>
            <person name="Chen Y."/>
            <person name="Shah S."/>
            <person name="Dougan E. K."/>
            <person name="Thang M."/>
            <person name="Chan C."/>
        </authorList>
    </citation>
    <scope>NUCLEOTIDE SEQUENCE [LARGE SCALE GENOMIC DNA]</scope>
</reference>
<dbReference type="SUPFAM" id="SSF53098">
    <property type="entry name" value="Ribonuclease H-like"/>
    <property type="match status" value="1"/>
</dbReference>
<dbReference type="SUPFAM" id="SSF56672">
    <property type="entry name" value="DNA/RNA polymerases"/>
    <property type="match status" value="1"/>
</dbReference>
<keyword evidence="1" id="KW-0812">Transmembrane</keyword>
<dbReference type="PROSITE" id="PS50994">
    <property type="entry name" value="INTEGRASE"/>
    <property type="match status" value="1"/>
</dbReference>
<dbReference type="PANTHER" id="PTHR11439">
    <property type="entry name" value="GAG-POL-RELATED RETROTRANSPOSON"/>
    <property type="match status" value="1"/>
</dbReference>
<dbReference type="Proteomes" id="UP001189429">
    <property type="component" value="Unassembled WGS sequence"/>
</dbReference>
<organism evidence="3 4">
    <name type="scientific">Prorocentrum cordatum</name>
    <dbReference type="NCBI Taxonomy" id="2364126"/>
    <lineage>
        <taxon>Eukaryota</taxon>
        <taxon>Sar</taxon>
        <taxon>Alveolata</taxon>
        <taxon>Dinophyceae</taxon>
        <taxon>Prorocentrales</taxon>
        <taxon>Prorocentraceae</taxon>
        <taxon>Prorocentrum</taxon>
    </lineage>
</organism>
<dbReference type="Pfam" id="PF07727">
    <property type="entry name" value="RVT_2"/>
    <property type="match status" value="1"/>
</dbReference>
<feature type="non-terminal residue" evidence="3">
    <location>
        <position position="1"/>
    </location>
</feature>
<keyword evidence="1" id="KW-1133">Transmembrane helix</keyword>
<evidence type="ECO:0000256" key="1">
    <source>
        <dbReference type="SAM" id="Phobius"/>
    </source>
</evidence>
<dbReference type="CDD" id="cd09272">
    <property type="entry name" value="RNase_HI_RT_Ty1"/>
    <property type="match status" value="1"/>
</dbReference>
<accession>A0ABN9T429</accession>
<name>A0ABN9T429_9DINO</name>
<evidence type="ECO:0000259" key="2">
    <source>
        <dbReference type="PROSITE" id="PS50994"/>
    </source>
</evidence>
<dbReference type="InterPro" id="IPR036397">
    <property type="entry name" value="RNaseH_sf"/>
</dbReference>
<keyword evidence="1" id="KW-0472">Membrane</keyword>
<comment type="caution">
    <text evidence="3">The sequence shown here is derived from an EMBL/GenBank/DDBJ whole genome shotgun (WGS) entry which is preliminary data.</text>
</comment>
<feature type="domain" description="Integrase catalytic" evidence="2">
    <location>
        <begin position="88"/>
        <end position="190"/>
    </location>
</feature>
<dbReference type="Gene3D" id="3.30.420.10">
    <property type="entry name" value="Ribonuclease H-like superfamily/Ribonuclease H"/>
    <property type="match status" value="1"/>
</dbReference>
<gene>
    <name evidence="3" type="ORF">PCOR1329_LOCUS35298</name>
</gene>
<feature type="non-terminal residue" evidence="3">
    <location>
        <position position="1099"/>
    </location>
</feature>
<dbReference type="InterPro" id="IPR043502">
    <property type="entry name" value="DNA/RNA_pol_sf"/>
</dbReference>
<dbReference type="InterPro" id="IPR012337">
    <property type="entry name" value="RNaseH-like_sf"/>
</dbReference>
<protein>
    <recommendedName>
        <fullName evidence="2">Integrase catalytic domain-containing protein</fullName>
    </recommendedName>
</protein>
<feature type="transmembrane region" description="Helical" evidence="1">
    <location>
        <begin position="7"/>
        <end position="27"/>
    </location>
</feature>
<dbReference type="InterPro" id="IPR001584">
    <property type="entry name" value="Integrase_cat-core"/>
</dbReference>
<dbReference type="PANTHER" id="PTHR11439:SF483">
    <property type="entry name" value="PEPTIDE SYNTHASE GLIP-LIKE, PUTATIVE (AFU_ORTHOLOGUE AFUA_3G12920)-RELATED"/>
    <property type="match status" value="1"/>
</dbReference>
<sequence>ALTAPHCSLLIVVVMLFPMSTVVLHNLRVIRQCWVSHACATMVMKMIPSLTRPELRPRQEAAYRALQRLLAQIRTEHDSMPSRLVYRVHSDRGLEFVNATVEEYLIFHGISHTTTQGYDPSSNGVAENAVGLLKKRARYLLSGSRLPTRRWGMSIYRVGAGYADPPKVPFGTRVLVNVDPQPRNAFLPRALPATVFGPCDSVPGGLRVHQGGRVSAKVNAQTAGLTEEELVIAKATWDDYETPVAPMPAPEAALHDASAVELSPGTGAATLATATCPACHQRHQKRKVATDHNHEWGKCTLAVRPPMPVAAVLEEVQLLEAPEEDARPEEKPAPALVRVEELVDQLDVEPIVDPIFGNATAAASTGCTFNASPIIDVGTGMGTFNEISDNMNMHPHALLALSENSSRACIAGATWEAGVASAYRSMDDELHEGAAITDSLSYLASEPVKGAASFRRAAPVILNSSGERANVPPEVIHELITEGELELLQELGTRSVTAAEVRASTGKLREQWRVATEKEYVENFFNRNVFTVTTPQERRQHGVLLPMKCVYTMKGGAYKVRSVACGNFEKGDPTQQLWTAQAETSSLIASVRLALLRRWKIGAVDVSGAFMNAPLPQHMLVVVQPPKAFVEQGLAKPGELWTLHKAVYGLKISPRAWGIHRDDTFRRLKWAAGGIRCRLKQFDSDTQVWRIVEDTDDINSQHTLGLLVVYVDGFLVLSPEGGMRDKLLSEFRAKWKMSDEVALTETTPLTFLGLELRRDPAGVHLGQWKFIDNLLEKYGMTDANPLTSVQMDAPGDEDIPDLQRLRALQAYAGEFNWLATRSRADVAYFVSLLASALTKHAGWSEQLAKKVFRYLMGTKDDGLYLSIDGNENSLVAWSDAGYAGTNMKAQTGMFVSWAGPPLLWRSSRQTVSTLSTAEAELGAAALTWQVTEGVRVLLEEWGIIFDFVILLLDSAAALTIVSNGSNWRTRYFGVRGSRICEEIQMGRLSVGRQETNSMVADGLTKLGTADAPRNLRDAMRGKYPPPPQKFLLTACAAHFTSTTPGPHQNGDMAGDGPVHRPGLERGDPAWRAIFKAIYECKKPQLVPRMSDLYKKYEEQ</sequence>
<keyword evidence="4" id="KW-1185">Reference proteome</keyword>
<evidence type="ECO:0000313" key="4">
    <source>
        <dbReference type="Proteomes" id="UP001189429"/>
    </source>
</evidence>
<dbReference type="InterPro" id="IPR013103">
    <property type="entry name" value="RVT_2"/>
</dbReference>
<evidence type="ECO:0000313" key="3">
    <source>
        <dbReference type="EMBL" id="CAK0839671.1"/>
    </source>
</evidence>